<comment type="caution">
    <text evidence="3">The sequence shown here is derived from an EMBL/GenBank/DDBJ whole genome shotgun (WGS) entry which is preliminary data.</text>
</comment>
<evidence type="ECO:0000256" key="2">
    <source>
        <dbReference type="SAM" id="SignalP"/>
    </source>
</evidence>
<dbReference type="EMBL" id="JBBPBK010000004">
    <property type="protein sequence ID" value="KAK9286962.1"/>
    <property type="molecule type" value="Genomic_DNA"/>
</dbReference>
<gene>
    <name evidence="3" type="ORF">L1049_015370</name>
</gene>
<keyword evidence="4" id="KW-1185">Reference proteome</keyword>
<accession>A0AAP0RY02</accession>
<sequence>MAVDYLCFLLLPVVELILDWNNWQVVVKTQARDLYDVPEHKDDGPIGDDEPYQQNESYSVAGTLDVSDDDFVALQRDDIPPIPVDPNLVMRQEREVDTFINYNRSCNPNKKKRGRTRNIAFAKKRKAGVKVPVDIPLLLMRAVGNNAQALITELGVIVRNRAPLQCNKWSAIPDNDKKTMWQEAKDKFAFSEDPHIQIAIYEQLNRQYRNYRHRLHKNHYRKFETDYMRLRNRPPDVTASDWEHLVMYFGSDEFKRDSETGKEPSRTDMWLTTRFSSKKKAWVDPRSQEVYEELRRLESEEGDAPMTEDDRFEAVLGPERSAYIRGRGAGPKQTTFKAQKRMHAQLEKENEEMRRQTGEANKRLESLEQEKGEMASQLESQASQLESQASLLNSQATRLEYLESQEATRQASHVALESQFTILVQQLKQGKLPTI</sequence>
<evidence type="ECO:0000313" key="4">
    <source>
        <dbReference type="Proteomes" id="UP001415857"/>
    </source>
</evidence>
<reference evidence="3 4" key="1">
    <citation type="journal article" date="2024" name="Plant J.">
        <title>Genome sequences and population genomics reveal climatic adaptation and genomic divergence between two closely related sweetgum species.</title>
        <authorList>
            <person name="Xu W.Q."/>
            <person name="Ren C.Q."/>
            <person name="Zhang X.Y."/>
            <person name="Comes H.P."/>
            <person name="Liu X.H."/>
            <person name="Li Y.G."/>
            <person name="Kettle C.J."/>
            <person name="Jalonen R."/>
            <person name="Gaisberger H."/>
            <person name="Ma Y.Z."/>
            <person name="Qiu Y.X."/>
        </authorList>
    </citation>
    <scope>NUCLEOTIDE SEQUENCE [LARGE SCALE GENOMIC DNA]</scope>
    <source>
        <strain evidence="3">Hangzhou</strain>
    </source>
</reference>
<feature type="chain" id="PRO_5042860265" evidence="2">
    <location>
        <begin position="17"/>
        <end position="435"/>
    </location>
</feature>
<feature type="signal peptide" evidence="2">
    <location>
        <begin position="1"/>
        <end position="16"/>
    </location>
</feature>
<organism evidence="3 4">
    <name type="scientific">Liquidambar formosana</name>
    <name type="common">Formosan gum</name>
    <dbReference type="NCBI Taxonomy" id="63359"/>
    <lineage>
        <taxon>Eukaryota</taxon>
        <taxon>Viridiplantae</taxon>
        <taxon>Streptophyta</taxon>
        <taxon>Embryophyta</taxon>
        <taxon>Tracheophyta</taxon>
        <taxon>Spermatophyta</taxon>
        <taxon>Magnoliopsida</taxon>
        <taxon>eudicotyledons</taxon>
        <taxon>Gunneridae</taxon>
        <taxon>Pentapetalae</taxon>
        <taxon>Saxifragales</taxon>
        <taxon>Altingiaceae</taxon>
        <taxon>Liquidambar</taxon>
    </lineage>
</organism>
<dbReference type="AlphaFoldDB" id="A0AAP0RY02"/>
<proteinExistence type="predicted"/>
<dbReference type="Proteomes" id="UP001415857">
    <property type="component" value="Unassembled WGS sequence"/>
</dbReference>
<keyword evidence="2" id="KW-0732">Signal</keyword>
<dbReference type="PANTHER" id="PTHR33499:SF43">
    <property type="entry name" value="TRANSPOSASE, PTTA_EN_SPM, PLANT"/>
    <property type="match status" value="1"/>
</dbReference>
<feature type="coiled-coil region" evidence="1">
    <location>
        <begin position="336"/>
        <end position="395"/>
    </location>
</feature>
<evidence type="ECO:0000256" key="1">
    <source>
        <dbReference type="SAM" id="Coils"/>
    </source>
</evidence>
<evidence type="ECO:0000313" key="3">
    <source>
        <dbReference type="EMBL" id="KAK9286962.1"/>
    </source>
</evidence>
<protein>
    <submittedName>
        <fullName evidence="3">Uncharacterized protein</fullName>
    </submittedName>
</protein>
<dbReference type="PANTHER" id="PTHR33499">
    <property type="entry name" value="OS12G0282400 PROTEIN-RELATED"/>
    <property type="match status" value="1"/>
</dbReference>
<name>A0AAP0RY02_LIQFO</name>
<keyword evidence="1" id="KW-0175">Coiled coil</keyword>